<dbReference type="AlphaFoldDB" id="A0A1B0ZUE7"/>
<accession>A0A1B0ZUE7</accession>
<evidence type="ECO:0000313" key="4">
    <source>
        <dbReference type="Proteomes" id="UP001218364"/>
    </source>
</evidence>
<gene>
    <name evidence="1" type="ORF">JL2886_02951</name>
    <name evidence="2" type="ORF">PXK24_06325</name>
</gene>
<keyword evidence="3" id="KW-1185">Reference proteome</keyword>
<dbReference type="RefSeq" id="WP_065272598.1">
    <property type="nucleotide sequence ID" value="NZ_CP015124.1"/>
</dbReference>
<dbReference type="EMBL" id="JARCJK010000002">
    <property type="protein sequence ID" value="MDE4165301.1"/>
    <property type="molecule type" value="Genomic_DNA"/>
</dbReference>
<name>A0A1B0ZUE7_9RHOB</name>
<dbReference type="SUPFAM" id="SSF51735">
    <property type="entry name" value="NAD(P)-binding Rossmann-fold domains"/>
    <property type="match status" value="1"/>
</dbReference>
<dbReference type="GO" id="GO:0016491">
    <property type="term" value="F:oxidoreductase activity"/>
    <property type="evidence" value="ECO:0007669"/>
    <property type="project" value="TreeGrafter"/>
</dbReference>
<dbReference type="PRINTS" id="PR00081">
    <property type="entry name" value="GDHRDH"/>
</dbReference>
<dbReference type="EMBL" id="CP015124">
    <property type="protein sequence ID" value="ANP37837.1"/>
    <property type="molecule type" value="Genomic_DNA"/>
</dbReference>
<dbReference type="GO" id="GO:0005737">
    <property type="term" value="C:cytoplasm"/>
    <property type="evidence" value="ECO:0007669"/>
    <property type="project" value="TreeGrafter"/>
</dbReference>
<dbReference type="Pfam" id="PF00106">
    <property type="entry name" value="adh_short"/>
    <property type="match status" value="1"/>
</dbReference>
<protein>
    <submittedName>
        <fullName evidence="2">SDR family NAD(P)-dependent oxidoreductase</fullName>
    </submittedName>
    <submittedName>
        <fullName evidence="1">Short-chain dehydrogenase</fullName>
    </submittedName>
</protein>
<evidence type="ECO:0000313" key="2">
    <source>
        <dbReference type="EMBL" id="MDE4165301.1"/>
    </source>
</evidence>
<evidence type="ECO:0000313" key="3">
    <source>
        <dbReference type="Proteomes" id="UP000092565"/>
    </source>
</evidence>
<dbReference type="Proteomes" id="UP001218364">
    <property type="component" value="Unassembled WGS sequence"/>
</dbReference>
<dbReference type="Proteomes" id="UP000092565">
    <property type="component" value="Chromosome"/>
</dbReference>
<dbReference type="Gene3D" id="3.40.50.720">
    <property type="entry name" value="NAD(P)-binding Rossmann-like Domain"/>
    <property type="match status" value="1"/>
</dbReference>
<dbReference type="PATRIC" id="fig|60890.4.peg.2875"/>
<dbReference type="PANTHER" id="PTHR43544:SF12">
    <property type="entry name" value="NAD(P)-BINDING ROSSMANN-FOLD SUPERFAMILY PROTEIN"/>
    <property type="match status" value="1"/>
</dbReference>
<proteinExistence type="predicted"/>
<organism evidence="1 3">
    <name type="scientific">Phaeobacter gallaeciensis</name>
    <dbReference type="NCBI Taxonomy" id="60890"/>
    <lineage>
        <taxon>Bacteria</taxon>
        <taxon>Pseudomonadati</taxon>
        <taxon>Pseudomonadota</taxon>
        <taxon>Alphaproteobacteria</taxon>
        <taxon>Rhodobacterales</taxon>
        <taxon>Roseobacteraceae</taxon>
        <taxon>Phaeobacter</taxon>
    </lineage>
</organism>
<dbReference type="PANTHER" id="PTHR43544">
    <property type="entry name" value="SHORT-CHAIN DEHYDROGENASE/REDUCTASE"/>
    <property type="match status" value="1"/>
</dbReference>
<evidence type="ECO:0000313" key="1">
    <source>
        <dbReference type="EMBL" id="ANP37837.1"/>
    </source>
</evidence>
<sequence>MPTHTPPKQVVILGASGGIGAALVQHYAAQPDVETVHAVSRRGDTPAAGSVVPHAADITDEASLIALADALEAPDLIILATGILSDGTALRPEKSLKQQSLPAFEQVFAVNTFGPAMAACHLIPRMPRDRRTIFTALSARVGSISDNGLGGWHAYRASKAALNMLLRNYAIEMARLNPDFVCAGLHPGTVDTDLSRPFSRAVPEGKLFTPAYAADCLAGVIAGLSPENSGMVFDWAGKPVPA</sequence>
<dbReference type="InterPro" id="IPR002347">
    <property type="entry name" value="SDR_fam"/>
</dbReference>
<dbReference type="InterPro" id="IPR051468">
    <property type="entry name" value="Fungal_SecMetab_SDRs"/>
</dbReference>
<reference evidence="1 3" key="1">
    <citation type="submission" date="2016-04" db="EMBL/GenBank/DDBJ databases">
        <authorList>
            <person name="Evans L.H."/>
            <person name="Alamgir A."/>
            <person name="Owens N."/>
            <person name="Weber N.D."/>
            <person name="Virtaneva K."/>
            <person name="Barbian K."/>
            <person name="Babar A."/>
            <person name="Rosenke K."/>
        </authorList>
    </citation>
    <scope>NUCLEOTIDE SEQUENCE [LARGE SCALE GENOMIC DNA]</scope>
    <source>
        <strain evidence="1 3">JL2886</strain>
    </source>
</reference>
<reference evidence="2 4" key="2">
    <citation type="submission" date="2023-02" db="EMBL/GenBank/DDBJ databases">
        <title>Population genomics of bacteria associated with diatom.</title>
        <authorList>
            <person name="Xie J."/>
            <person name="Wang H."/>
        </authorList>
    </citation>
    <scope>NUCLEOTIDE SEQUENCE [LARGE SCALE GENOMIC DNA]</scope>
    <source>
        <strain evidence="2 4">PT47_8</strain>
    </source>
</reference>
<dbReference type="OrthoDB" id="9785826at2"/>
<dbReference type="InterPro" id="IPR036291">
    <property type="entry name" value="NAD(P)-bd_dom_sf"/>
</dbReference>